<evidence type="ECO:0000256" key="15">
    <source>
        <dbReference type="ARBA" id="ARBA00023180"/>
    </source>
</evidence>
<keyword evidence="4" id="KW-0597">Phosphoprotein</keyword>
<dbReference type="InterPro" id="IPR003599">
    <property type="entry name" value="Ig_sub"/>
</dbReference>
<dbReference type="STRING" id="947166.A0A1D1V864"/>
<dbReference type="CDD" id="cd00192">
    <property type="entry name" value="PTKc"/>
    <property type="match status" value="1"/>
</dbReference>
<evidence type="ECO:0000256" key="13">
    <source>
        <dbReference type="ARBA" id="ARBA00023157"/>
    </source>
</evidence>
<dbReference type="OrthoDB" id="10059496at2759"/>
<keyword evidence="5" id="KW-0808">Transferase</keyword>
<feature type="binding site" evidence="19">
    <location>
        <position position="1047"/>
    </location>
    <ligand>
        <name>ATP</name>
        <dbReference type="ChEBI" id="CHEBI:30616"/>
    </ligand>
</feature>
<dbReference type="Gene3D" id="1.10.510.10">
    <property type="entry name" value="Transferase(Phosphotransferase) domain 1"/>
    <property type="match status" value="1"/>
</dbReference>
<dbReference type="GO" id="GO:0043235">
    <property type="term" value="C:receptor complex"/>
    <property type="evidence" value="ECO:0007669"/>
    <property type="project" value="TreeGrafter"/>
</dbReference>
<evidence type="ECO:0000256" key="6">
    <source>
        <dbReference type="ARBA" id="ARBA00022692"/>
    </source>
</evidence>
<keyword evidence="30" id="KW-1185">Reference proteome</keyword>
<dbReference type="PANTHER" id="PTHR24416">
    <property type="entry name" value="TYROSINE-PROTEIN KINASE RECEPTOR"/>
    <property type="match status" value="1"/>
</dbReference>
<evidence type="ECO:0000256" key="3">
    <source>
        <dbReference type="ARBA" id="ARBA00022475"/>
    </source>
</evidence>
<feature type="region of interest" description="Disordered" evidence="24">
    <location>
        <begin position="1232"/>
        <end position="1256"/>
    </location>
</feature>
<evidence type="ECO:0000256" key="22">
    <source>
        <dbReference type="PROSITE-ProRule" id="PRU10141"/>
    </source>
</evidence>
<feature type="region of interest" description="Disordered" evidence="24">
    <location>
        <begin position="1316"/>
        <end position="1338"/>
    </location>
</feature>
<evidence type="ECO:0000313" key="29">
    <source>
        <dbReference type="EMBL" id="GAU97100.1"/>
    </source>
</evidence>
<feature type="site" description="Important for interaction with phosphotyrosine-binding proteins" evidence="21">
    <location>
        <position position="1184"/>
    </location>
</feature>
<dbReference type="PIRSF" id="PIRSF000615">
    <property type="entry name" value="TyrPK_CSF1-R"/>
    <property type="match status" value="1"/>
</dbReference>
<evidence type="ECO:0000259" key="27">
    <source>
        <dbReference type="PROSITE" id="PS50011"/>
    </source>
</evidence>
<evidence type="ECO:0000256" key="21">
    <source>
        <dbReference type="PIRSR" id="PIRSR000615-4"/>
    </source>
</evidence>
<dbReference type="PRINTS" id="PR00109">
    <property type="entry name" value="TYRKINASE"/>
</dbReference>
<evidence type="ECO:0000256" key="10">
    <source>
        <dbReference type="ARBA" id="ARBA00022989"/>
    </source>
</evidence>
<dbReference type="InterPro" id="IPR000719">
    <property type="entry name" value="Prot_kinase_dom"/>
</dbReference>
<feature type="binding site" evidence="20">
    <location>
        <position position="1061"/>
    </location>
    <ligand>
        <name>Mg(2+)</name>
        <dbReference type="ChEBI" id="CHEBI:18420"/>
    </ligand>
</feature>
<evidence type="ECO:0000256" key="11">
    <source>
        <dbReference type="ARBA" id="ARBA00023136"/>
    </source>
</evidence>
<dbReference type="InterPro" id="IPR013098">
    <property type="entry name" value="Ig_I-set"/>
</dbReference>
<dbReference type="InterPro" id="IPR050122">
    <property type="entry name" value="RTK"/>
</dbReference>
<keyword evidence="12" id="KW-0829">Tyrosine-protein kinase</keyword>
<keyword evidence="15" id="KW-0325">Glycoprotein</keyword>
<evidence type="ECO:0000256" key="20">
    <source>
        <dbReference type="PIRSR" id="PIRSR000615-3"/>
    </source>
</evidence>
<comment type="catalytic activity">
    <reaction evidence="17">
        <text>L-tyrosyl-[protein] + ATP = O-phospho-L-tyrosyl-[protein] + ADP + H(+)</text>
        <dbReference type="Rhea" id="RHEA:10596"/>
        <dbReference type="Rhea" id="RHEA-COMP:10136"/>
        <dbReference type="Rhea" id="RHEA-COMP:20101"/>
        <dbReference type="ChEBI" id="CHEBI:15378"/>
        <dbReference type="ChEBI" id="CHEBI:30616"/>
        <dbReference type="ChEBI" id="CHEBI:46858"/>
        <dbReference type="ChEBI" id="CHEBI:61978"/>
        <dbReference type="ChEBI" id="CHEBI:456216"/>
        <dbReference type="EC" id="2.7.10.1"/>
    </reaction>
</comment>
<keyword evidence="16 23" id="KW-0393">Immunoglobulin domain</keyword>
<dbReference type="SMART" id="SM00408">
    <property type="entry name" value="IGc2"/>
    <property type="match status" value="5"/>
</dbReference>
<dbReference type="Gene3D" id="2.60.40.10">
    <property type="entry name" value="Immunoglobulins"/>
    <property type="match status" value="5"/>
</dbReference>
<comment type="subcellular location">
    <subcellularLocation>
        <location evidence="1">Cell membrane</location>
        <topology evidence="1">Single-pass type I membrane protein</topology>
    </subcellularLocation>
    <subcellularLocation>
        <location evidence="23">Membrane</location>
        <topology evidence="23">Single-pass type I membrane protein</topology>
    </subcellularLocation>
</comment>
<dbReference type="Pfam" id="PF07679">
    <property type="entry name" value="I-set"/>
    <property type="match status" value="2"/>
</dbReference>
<dbReference type="GO" id="GO:0005524">
    <property type="term" value="F:ATP binding"/>
    <property type="evidence" value="ECO:0007669"/>
    <property type="project" value="UniProtKB-UniRule"/>
</dbReference>
<proteinExistence type="inferred from homology"/>
<reference evidence="29 30" key="1">
    <citation type="journal article" date="2016" name="Nat. Commun.">
        <title>Extremotolerant tardigrade genome and improved radiotolerance of human cultured cells by tardigrade-unique protein.</title>
        <authorList>
            <person name="Hashimoto T."/>
            <person name="Horikawa D.D."/>
            <person name="Saito Y."/>
            <person name="Kuwahara H."/>
            <person name="Kozuka-Hata H."/>
            <person name="Shin-I T."/>
            <person name="Minakuchi Y."/>
            <person name="Ohishi K."/>
            <person name="Motoyama A."/>
            <person name="Aizu T."/>
            <person name="Enomoto A."/>
            <person name="Kondo K."/>
            <person name="Tanaka S."/>
            <person name="Hara Y."/>
            <person name="Koshikawa S."/>
            <person name="Sagara H."/>
            <person name="Miura T."/>
            <person name="Yokobori S."/>
            <person name="Miyagawa K."/>
            <person name="Suzuki Y."/>
            <person name="Kubo T."/>
            <person name="Oyama M."/>
            <person name="Kohara Y."/>
            <person name="Fujiyama A."/>
            <person name="Arakawa K."/>
            <person name="Katayama T."/>
            <person name="Toyoda A."/>
            <person name="Kunieda T."/>
        </authorList>
    </citation>
    <scope>NUCLEOTIDE SEQUENCE [LARGE SCALE GENOMIC DNA]</scope>
    <source>
        <strain evidence="29 30">YOKOZUNA-1</strain>
    </source>
</reference>
<dbReference type="InterPro" id="IPR003598">
    <property type="entry name" value="Ig_sub2"/>
</dbReference>
<feature type="region of interest" description="Disordered" evidence="24">
    <location>
        <begin position="1269"/>
        <end position="1302"/>
    </location>
</feature>
<evidence type="ECO:0000256" key="9">
    <source>
        <dbReference type="ARBA" id="ARBA00022840"/>
    </source>
</evidence>
<keyword evidence="6 23" id="KW-0812">Transmembrane</keyword>
<keyword evidence="9 19" id="KW-0067">ATP-binding</keyword>
<dbReference type="GO" id="GO:0004714">
    <property type="term" value="F:transmembrane receptor protein tyrosine kinase activity"/>
    <property type="evidence" value="ECO:0007669"/>
    <property type="project" value="UniProtKB-EC"/>
</dbReference>
<evidence type="ECO:0000256" key="25">
    <source>
        <dbReference type="SAM" id="Phobius"/>
    </source>
</evidence>
<keyword evidence="20" id="KW-0460">Magnesium</keyword>
<dbReference type="InterPro" id="IPR020635">
    <property type="entry name" value="Tyr_kinase_cat_dom"/>
</dbReference>
<evidence type="ECO:0000256" key="19">
    <source>
        <dbReference type="PIRSR" id="PIRSR000615-2"/>
    </source>
</evidence>
<dbReference type="SUPFAM" id="SSF48726">
    <property type="entry name" value="Immunoglobulin"/>
    <property type="match status" value="5"/>
</dbReference>
<feature type="domain" description="Ig-like" evidence="28">
    <location>
        <begin position="249"/>
        <end position="351"/>
    </location>
</feature>
<dbReference type="InterPro" id="IPR013783">
    <property type="entry name" value="Ig-like_fold"/>
</dbReference>
<evidence type="ECO:0000256" key="16">
    <source>
        <dbReference type="ARBA" id="ARBA00023319"/>
    </source>
</evidence>
<feature type="binding site" evidence="20">
    <location>
        <position position="1048"/>
    </location>
    <ligand>
        <name>Mg(2+)</name>
        <dbReference type="ChEBI" id="CHEBI:18420"/>
    </ligand>
</feature>
<comment type="similarity">
    <text evidence="23">Belongs to the protein kinase superfamily. Tyr protein kinase family. CSF-1/PDGF receptor subfamily.</text>
</comment>
<gene>
    <name evidence="29" type="primary">RvY_08453-1</name>
    <name evidence="29" type="synonym">RvY_08453.1</name>
    <name evidence="29" type="ORF">RvY_08453</name>
</gene>
<keyword evidence="26" id="KW-0732">Signal</keyword>
<dbReference type="InterPro" id="IPR017441">
    <property type="entry name" value="Protein_kinase_ATP_BS"/>
</dbReference>
<feature type="signal peptide" evidence="26">
    <location>
        <begin position="1"/>
        <end position="28"/>
    </location>
</feature>
<feature type="domain" description="Protein kinase" evidence="27">
    <location>
        <begin position="869"/>
        <end position="1174"/>
    </location>
</feature>
<feature type="chain" id="PRO_5008898155" description="receptor protein-tyrosine kinase" evidence="26">
    <location>
        <begin position="29"/>
        <end position="1356"/>
    </location>
</feature>
<evidence type="ECO:0000256" key="2">
    <source>
        <dbReference type="ARBA" id="ARBA00011902"/>
    </source>
</evidence>
<evidence type="ECO:0000259" key="28">
    <source>
        <dbReference type="PROSITE" id="PS50835"/>
    </source>
</evidence>
<dbReference type="PROSITE" id="PS50835">
    <property type="entry name" value="IG_LIKE"/>
    <property type="match status" value="2"/>
</dbReference>
<evidence type="ECO:0000256" key="14">
    <source>
        <dbReference type="ARBA" id="ARBA00023170"/>
    </source>
</evidence>
<comment type="caution">
    <text evidence="29">The sequence shown here is derived from an EMBL/GenBank/DDBJ whole genome shotgun (WGS) entry which is preliminary data.</text>
</comment>
<sequence>MPTVLFLRSSIIFSVLLVGVLWSQDLHAQKVNLTKFKRDNRAPRITPDVENLDIPVSSDLQLICSGNRKLEWKAPASRIGPVEIVDTVEEENEKERLGGTSQPASIYRSELHIHSARVTDTGTYRCHYEDEVEVEGSFNLINVFVNDPRQLFIPTTPPGMPDIPHTFVTLHEHKPGLIACRPTYSRAEVSLIRFDGKVIGDATFYAAEGFTVPFPNVFFSGEFTCRYRVDDMKQEQRLHLSYVANSEAPTPVIDTSQAKHVTAGKDLRLKCNATVHDARLELVWDFPSPSTSARATYSTQTYDRENVNYRYTLYVSTLTVRDVDQTSDDGTYRCTAVVVTNREQRSSSEVRIKPYSMGIESHIKMAPVPASGVVEAQIDQNAVLSVIVDAHPPPVFTWKLNGVPISPKTPRYTMGADRGFEQLRIQGTQGSDHGNFTLEAVAGETRSAVNFTLLVNEPPTISMDSSGGFYPVGRTIPFKCSVRAFPMPHVVWKFQPCHRHCPETVQQEGGILWKELPAENVSTTTDRTGRTATSRFHGGISNLGSGYLRCETETNNVDQIDRSRSAHATIRILATDVENGFKAEMTPPEPVELQNITITCIVNQYEFSDVLWEVLSPGENNYRPVLTSDIVLTYVSQSSIFSNTYTLKIIHADRVTTDGSYRCVAPRKSGGAPQRSQDFNLGNLKNATPLKFNDSNSGVERVKVPYEGKMVLECHVEGSPPPQFEWTKDGVRVMAGQVVQIEHGGRQLVNHKVTPETEGEYSCRAFHARSEVSKKWKVEVVGDSPTRRRTIIIASVVTPLIVLMCIVVLIIWLKYRKERTRRKELEYLEKIINNDTANPALIDPNAPLSEQVALLNYDDRWELPRENLKIHNKILGSGQFGKVMRGEAKDLMGHPGELMVVAVKMLKEKADIVQRKALLGEIKVMMHIGQHLNVVNLLGACTKTINKGELFMIMEYCQNGSLQKYLQNHVGERFYNQLDLATMKIKPLGDDQLDEINQIKRRLEKSDSKFDGKIVTTRDLICYSFQVSNGMDYLAKHKIIHRDLAARNVLVAENDVVKICDFGLAREDYTYVKKSQAVIPVKWVAIESIYDNVFTTESDVWAFGILMWEIFTLGSTPYPGHEANSTFVERVRNGLRMDHPYLAPKEIYDIMRHCWEASPYARPSFSALSAHLGNLLGQSIVQRYLDMNTPFEQFNEEVLVIDDPGYINDPIKRNSQLSTGNGVMYANSYRLLPGSEEPAPSKPRRYPRSTDGAGDTVDAMELQPMLAMRHSPKPSRPGNDVDSGDYLNQDFINPKRNATPAKPVVDDVDETALSTRTVTPSDSFASSGRRYPNAGDARTNFLYGANPVRFPKTSEV</sequence>
<dbReference type="PROSITE" id="PS50011">
    <property type="entry name" value="PROTEIN_KINASE_DOM"/>
    <property type="match status" value="1"/>
</dbReference>
<evidence type="ECO:0000256" key="26">
    <source>
        <dbReference type="SAM" id="SignalP"/>
    </source>
</evidence>
<dbReference type="CDD" id="cd00096">
    <property type="entry name" value="Ig"/>
    <property type="match status" value="1"/>
</dbReference>
<evidence type="ECO:0000256" key="7">
    <source>
        <dbReference type="ARBA" id="ARBA00022741"/>
    </source>
</evidence>
<evidence type="ECO:0000256" key="5">
    <source>
        <dbReference type="ARBA" id="ARBA00022679"/>
    </source>
</evidence>
<evidence type="ECO:0000256" key="24">
    <source>
        <dbReference type="SAM" id="MobiDB-lite"/>
    </source>
</evidence>
<evidence type="ECO:0000256" key="12">
    <source>
        <dbReference type="ARBA" id="ARBA00023137"/>
    </source>
</evidence>
<name>A0A1D1V864_RAMVA</name>
<accession>A0A1D1V864</accession>
<dbReference type="InterPro" id="IPR011009">
    <property type="entry name" value="Kinase-like_dom_sf"/>
</dbReference>
<dbReference type="FunFam" id="3.30.200.20:FF:000586">
    <property type="entry name" value="Receptor protein-tyrosine kinase"/>
    <property type="match status" value="1"/>
</dbReference>
<feature type="domain" description="Ig-like" evidence="28">
    <location>
        <begin position="689"/>
        <end position="779"/>
    </location>
</feature>
<dbReference type="EMBL" id="BDGG01000004">
    <property type="protein sequence ID" value="GAU97100.1"/>
    <property type="molecule type" value="Genomic_DNA"/>
</dbReference>
<dbReference type="InterPro" id="IPR001245">
    <property type="entry name" value="Ser-Thr/Tyr_kinase_cat_dom"/>
</dbReference>
<organism evidence="29 30">
    <name type="scientific">Ramazzottius varieornatus</name>
    <name type="common">Water bear</name>
    <name type="synonym">Tardigrade</name>
    <dbReference type="NCBI Taxonomy" id="947166"/>
    <lineage>
        <taxon>Eukaryota</taxon>
        <taxon>Metazoa</taxon>
        <taxon>Ecdysozoa</taxon>
        <taxon>Tardigrada</taxon>
        <taxon>Eutardigrada</taxon>
        <taxon>Parachela</taxon>
        <taxon>Hypsibioidea</taxon>
        <taxon>Ramazzottiidae</taxon>
        <taxon>Ramazzottius</taxon>
    </lineage>
</organism>
<dbReference type="InterPro" id="IPR003006">
    <property type="entry name" value="Ig/MHC_CS"/>
</dbReference>
<keyword evidence="8" id="KW-0418">Kinase</keyword>
<dbReference type="PROSITE" id="PS00240">
    <property type="entry name" value="RECEPTOR_TYR_KIN_III"/>
    <property type="match status" value="1"/>
</dbReference>
<dbReference type="Pfam" id="PF07714">
    <property type="entry name" value="PK_Tyr_Ser-Thr"/>
    <property type="match status" value="1"/>
</dbReference>
<evidence type="ECO:0000256" key="23">
    <source>
        <dbReference type="RuleBase" id="RU000311"/>
    </source>
</evidence>
<dbReference type="GO" id="GO:0007169">
    <property type="term" value="P:cell surface receptor protein tyrosine kinase signaling pathway"/>
    <property type="evidence" value="ECO:0007669"/>
    <property type="project" value="InterPro"/>
</dbReference>
<keyword evidence="10 25" id="KW-1133">Transmembrane helix</keyword>
<dbReference type="SMART" id="SM00409">
    <property type="entry name" value="IG"/>
    <property type="match status" value="5"/>
</dbReference>
<keyword evidence="3" id="KW-1003">Cell membrane</keyword>
<dbReference type="GO" id="GO:0005886">
    <property type="term" value="C:plasma membrane"/>
    <property type="evidence" value="ECO:0007669"/>
    <property type="project" value="UniProtKB-SubCell"/>
</dbReference>
<dbReference type="PROSITE" id="PS00107">
    <property type="entry name" value="PROTEIN_KINASE_ATP"/>
    <property type="match status" value="1"/>
</dbReference>
<dbReference type="PANTHER" id="PTHR24416:SF600">
    <property type="entry name" value="PDGF- AND VEGF-RECEPTOR RELATED, ISOFORM J"/>
    <property type="match status" value="1"/>
</dbReference>
<dbReference type="InterPro" id="IPR036179">
    <property type="entry name" value="Ig-like_dom_sf"/>
</dbReference>
<feature type="active site" description="Proton acceptor" evidence="18">
    <location>
        <position position="1043"/>
    </location>
</feature>
<keyword evidence="20" id="KW-0479">Metal-binding</keyword>
<feature type="binding site" evidence="19 22">
    <location>
        <position position="904"/>
    </location>
    <ligand>
        <name>ATP</name>
        <dbReference type="ChEBI" id="CHEBI:30616"/>
    </ligand>
</feature>
<dbReference type="FunFam" id="1.10.510.10:FF:000554">
    <property type="entry name" value="Predicted protein"/>
    <property type="match status" value="1"/>
</dbReference>
<dbReference type="SUPFAM" id="SSF56112">
    <property type="entry name" value="Protein kinase-like (PK-like)"/>
    <property type="match status" value="1"/>
</dbReference>
<dbReference type="SMART" id="SM00219">
    <property type="entry name" value="TyrKc"/>
    <property type="match status" value="1"/>
</dbReference>
<keyword evidence="14 23" id="KW-0675">Receptor</keyword>
<evidence type="ECO:0000256" key="17">
    <source>
        <dbReference type="ARBA" id="ARBA00051243"/>
    </source>
</evidence>
<feature type="binding site" evidence="19">
    <location>
        <begin position="876"/>
        <end position="883"/>
    </location>
    <ligand>
        <name>ATP</name>
        <dbReference type="ChEBI" id="CHEBI:30616"/>
    </ligand>
</feature>
<dbReference type="GO" id="GO:0046872">
    <property type="term" value="F:metal ion binding"/>
    <property type="evidence" value="ECO:0007669"/>
    <property type="project" value="UniProtKB-KW"/>
</dbReference>
<dbReference type="InterPro" id="IPR007110">
    <property type="entry name" value="Ig-like_dom"/>
</dbReference>
<evidence type="ECO:0000256" key="8">
    <source>
        <dbReference type="ARBA" id="ARBA00022777"/>
    </source>
</evidence>
<evidence type="ECO:0000256" key="4">
    <source>
        <dbReference type="ARBA" id="ARBA00022553"/>
    </source>
</evidence>
<dbReference type="Proteomes" id="UP000186922">
    <property type="component" value="Unassembled WGS sequence"/>
</dbReference>
<evidence type="ECO:0000256" key="1">
    <source>
        <dbReference type="ARBA" id="ARBA00004251"/>
    </source>
</evidence>
<dbReference type="Gene3D" id="3.30.200.20">
    <property type="entry name" value="Phosphorylase Kinase, domain 1"/>
    <property type="match status" value="1"/>
</dbReference>
<dbReference type="InterPro" id="IPR001824">
    <property type="entry name" value="Tyr_kinase_rcpt_3_CS"/>
</dbReference>
<dbReference type="InterPro" id="IPR008266">
    <property type="entry name" value="Tyr_kinase_AS"/>
</dbReference>
<keyword evidence="11 25" id="KW-0472">Membrane</keyword>
<keyword evidence="13" id="KW-1015">Disulfide bond</keyword>
<feature type="compositionally biased region" description="Polar residues" evidence="24">
    <location>
        <begin position="1316"/>
        <end position="1326"/>
    </location>
</feature>
<evidence type="ECO:0000313" key="30">
    <source>
        <dbReference type="Proteomes" id="UP000186922"/>
    </source>
</evidence>
<feature type="transmembrane region" description="Helical" evidence="25">
    <location>
        <begin position="791"/>
        <end position="813"/>
    </location>
</feature>
<evidence type="ECO:0000256" key="18">
    <source>
        <dbReference type="PIRSR" id="PIRSR000615-1"/>
    </source>
</evidence>
<dbReference type="EC" id="2.7.10.1" evidence="2"/>
<protein>
    <recommendedName>
        <fullName evidence="2">receptor protein-tyrosine kinase</fullName>
        <ecNumber evidence="2">2.7.10.1</ecNumber>
    </recommendedName>
</protein>
<keyword evidence="7 19" id="KW-0547">Nucleotide-binding</keyword>
<dbReference type="PROSITE" id="PS00109">
    <property type="entry name" value="PROTEIN_KINASE_TYR"/>
    <property type="match status" value="1"/>
</dbReference>
<dbReference type="PROSITE" id="PS00290">
    <property type="entry name" value="IG_MHC"/>
    <property type="match status" value="1"/>
</dbReference>